<dbReference type="SUPFAM" id="SSF54928">
    <property type="entry name" value="RNA-binding domain, RBD"/>
    <property type="match status" value="2"/>
</dbReference>
<dbReference type="GeneID" id="6757062"/>
<evidence type="ECO:0000259" key="4">
    <source>
        <dbReference type="PROSITE" id="PS50102"/>
    </source>
</evidence>
<name>B3S660_TRIAD</name>
<keyword evidence="1" id="KW-0677">Repeat</keyword>
<evidence type="ECO:0000256" key="3">
    <source>
        <dbReference type="PROSITE-ProRule" id="PRU00176"/>
    </source>
</evidence>
<keyword evidence="2 3" id="KW-0694">RNA-binding</keyword>
<dbReference type="InParanoid" id="B3S660"/>
<dbReference type="EMBL" id="DS985252">
    <property type="protein sequence ID" value="EDV21566.1"/>
    <property type="molecule type" value="Genomic_DNA"/>
</dbReference>
<dbReference type="InterPro" id="IPR000504">
    <property type="entry name" value="RRM_dom"/>
</dbReference>
<dbReference type="OrthoDB" id="439639at2759"/>
<gene>
    <name evidence="5" type="ORF">TRIADDRAFT_59686</name>
</gene>
<dbReference type="eggNOG" id="KOG0110">
    <property type="taxonomic scope" value="Eukaryota"/>
</dbReference>
<dbReference type="HOGENOM" id="CLU_814641_0_0_1"/>
<dbReference type="Proteomes" id="UP000009022">
    <property type="component" value="Unassembled WGS sequence"/>
</dbReference>
<dbReference type="RefSeq" id="XP_002115714.1">
    <property type="nucleotide sequence ID" value="XM_002115678.1"/>
</dbReference>
<keyword evidence="6" id="KW-1185">Reference proteome</keyword>
<reference evidence="5 6" key="1">
    <citation type="journal article" date="2008" name="Nature">
        <title>The Trichoplax genome and the nature of placozoans.</title>
        <authorList>
            <person name="Srivastava M."/>
            <person name="Begovic E."/>
            <person name="Chapman J."/>
            <person name="Putnam N.H."/>
            <person name="Hellsten U."/>
            <person name="Kawashima T."/>
            <person name="Kuo A."/>
            <person name="Mitros T."/>
            <person name="Salamov A."/>
            <person name="Carpenter M.L."/>
            <person name="Signorovitch A.Y."/>
            <person name="Moreno M.A."/>
            <person name="Kamm K."/>
            <person name="Grimwood J."/>
            <person name="Schmutz J."/>
            <person name="Shapiro H."/>
            <person name="Grigoriev I.V."/>
            <person name="Buss L.W."/>
            <person name="Schierwater B."/>
            <person name="Dellaporta S.L."/>
            <person name="Rokhsar D.S."/>
        </authorList>
    </citation>
    <scope>NUCLEOTIDE SEQUENCE [LARGE SCALE GENOMIC DNA]</scope>
    <source>
        <strain evidence="5 6">Grell-BS-1999</strain>
    </source>
</reference>
<dbReference type="GO" id="GO:0043484">
    <property type="term" value="P:regulation of RNA splicing"/>
    <property type="evidence" value="ECO:0000318"/>
    <property type="project" value="GO_Central"/>
</dbReference>
<dbReference type="Gene3D" id="3.30.70.330">
    <property type="match status" value="2"/>
</dbReference>
<evidence type="ECO:0000256" key="2">
    <source>
        <dbReference type="ARBA" id="ARBA00022884"/>
    </source>
</evidence>
<feature type="domain" description="RRM" evidence="4">
    <location>
        <begin position="211"/>
        <end position="296"/>
    </location>
</feature>
<feature type="domain" description="RRM" evidence="4">
    <location>
        <begin position="2"/>
        <end position="79"/>
    </location>
</feature>
<evidence type="ECO:0000256" key="1">
    <source>
        <dbReference type="ARBA" id="ARBA00022737"/>
    </source>
</evidence>
<dbReference type="KEGG" id="tad:TRIADDRAFT_59686"/>
<dbReference type="PROSITE" id="PS50102">
    <property type="entry name" value="RRM"/>
    <property type="match status" value="2"/>
</dbReference>
<evidence type="ECO:0000313" key="5">
    <source>
        <dbReference type="EMBL" id="EDV21566.1"/>
    </source>
</evidence>
<dbReference type="SMART" id="SM00360">
    <property type="entry name" value="RRM"/>
    <property type="match status" value="2"/>
</dbReference>
<dbReference type="PANTHER" id="PTHR13976">
    <property type="entry name" value="HETEROGENEOUS NUCLEAR RIBONUCLEOPROTEIN-RELATED"/>
    <property type="match status" value="1"/>
</dbReference>
<sequence>MSRLVVKNLPCNISEDRLRALFSEFGELTDVQLKFTEDKIFRRFAFIGYRHKCDASTAQKFFNNSYIDTSKIEIEPCYPLNERIAARVWKKYSKRDHASTSKVRHEGFSRDTSKRDQSKIENLEERTNITLIHDKNVPLQNKISEPMDKATVTANFETVMSKRSTDKVCLFLLDAYQTTDNTRSKVSNVSMTQLPNKESDTEDNAPAKNIITIKLRGLPFDVNEEEIKEFFHPTKLENTRLMTNHKGKPNGVAFVDFTNEEDACKAMKSNKDYIRNRYIELFPDEGKHLEISDTPVTSAINSQISLETQEDSMKRRQESYVADIERVSTLFTKIGIMCEGF</sequence>
<evidence type="ECO:0000313" key="6">
    <source>
        <dbReference type="Proteomes" id="UP000009022"/>
    </source>
</evidence>
<dbReference type="GO" id="GO:1990904">
    <property type="term" value="C:ribonucleoprotein complex"/>
    <property type="evidence" value="ECO:0000318"/>
    <property type="project" value="GO_Central"/>
</dbReference>
<dbReference type="GO" id="GO:0003723">
    <property type="term" value="F:RNA binding"/>
    <property type="evidence" value="ECO:0000318"/>
    <property type="project" value="GO_Central"/>
</dbReference>
<organism evidence="5 6">
    <name type="scientific">Trichoplax adhaerens</name>
    <name type="common">Trichoplax reptans</name>
    <dbReference type="NCBI Taxonomy" id="10228"/>
    <lineage>
        <taxon>Eukaryota</taxon>
        <taxon>Metazoa</taxon>
        <taxon>Placozoa</taxon>
        <taxon>Uniplacotomia</taxon>
        <taxon>Trichoplacea</taxon>
        <taxon>Trichoplacidae</taxon>
        <taxon>Trichoplax</taxon>
    </lineage>
</organism>
<dbReference type="PhylomeDB" id="B3S660"/>
<dbReference type="Pfam" id="PF00076">
    <property type="entry name" value="RRM_1"/>
    <property type="match status" value="2"/>
</dbReference>
<protein>
    <recommendedName>
        <fullName evidence="4">RRM domain-containing protein</fullName>
    </recommendedName>
</protein>
<dbReference type="AlphaFoldDB" id="B3S660"/>
<dbReference type="OMA" id="LPCNISE"/>
<dbReference type="InterPro" id="IPR035979">
    <property type="entry name" value="RBD_domain_sf"/>
</dbReference>
<dbReference type="STRING" id="10228.B3S660"/>
<proteinExistence type="predicted"/>
<dbReference type="CTD" id="6757062"/>
<accession>B3S660</accession>
<dbReference type="GO" id="GO:0005654">
    <property type="term" value="C:nucleoplasm"/>
    <property type="evidence" value="ECO:0000318"/>
    <property type="project" value="GO_Central"/>
</dbReference>
<dbReference type="InterPro" id="IPR050666">
    <property type="entry name" value="ESRP"/>
</dbReference>
<dbReference type="InterPro" id="IPR034418">
    <property type="entry name" value="RMB19_RRM1"/>
</dbReference>
<dbReference type="InterPro" id="IPR012677">
    <property type="entry name" value="Nucleotide-bd_a/b_plait_sf"/>
</dbReference>
<dbReference type="CDD" id="cd12564">
    <property type="entry name" value="RRM1_RBM19"/>
    <property type="match status" value="1"/>
</dbReference>